<organism evidence="1">
    <name type="scientific">Dichomitus squalens</name>
    <dbReference type="NCBI Taxonomy" id="114155"/>
    <lineage>
        <taxon>Eukaryota</taxon>
        <taxon>Fungi</taxon>
        <taxon>Dikarya</taxon>
        <taxon>Basidiomycota</taxon>
        <taxon>Agaricomycotina</taxon>
        <taxon>Agaricomycetes</taxon>
        <taxon>Polyporales</taxon>
        <taxon>Polyporaceae</taxon>
        <taxon>Dichomitus</taxon>
    </lineage>
</organism>
<gene>
    <name evidence="1" type="ORF">BD311DRAFT_755065</name>
</gene>
<dbReference type="EMBL" id="ML143407">
    <property type="protein sequence ID" value="TBU30253.1"/>
    <property type="molecule type" value="Genomic_DNA"/>
</dbReference>
<evidence type="ECO:0000313" key="1">
    <source>
        <dbReference type="EMBL" id="TBU30253.1"/>
    </source>
</evidence>
<dbReference type="Proteomes" id="UP000292957">
    <property type="component" value="Unassembled WGS sequence"/>
</dbReference>
<sequence>MAISITFPSPSGSPVKPRHRYPSQLCLFICFHAVAFAPIALVRQVVISGNGGSEWSDDPFKDDRVAKL</sequence>
<reference evidence="1" key="1">
    <citation type="submission" date="2019-01" db="EMBL/GenBank/DDBJ databases">
        <title>Draft genome sequences of three monokaryotic isolates of the white-rot basidiomycete fungus Dichomitus squalens.</title>
        <authorList>
            <consortium name="DOE Joint Genome Institute"/>
            <person name="Lopez S.C."/>
            <person name="Andreopoulos B."/>
            <person name="Pangilinan J."/>
            <person name="Lipzen A."/>
            <person name="Riley R."/>
            <person name="Ahrendt S."/>
            <person name="Ng V."/>
            <person name="Barry K."/>
            <person name="Daum C."/>
            <person name="Grigoriev I.V."/>
            <person name="Hilden K.S."/>
            <person name="Makela M.R."/>
            <person name="de Vries R.P."/>
        </authorList>
    </citation>
    <scope>NUCLEOTIDE SEQUENCE [LARGE SCALE GENOMIC DNA]</scope>
    <source>
        <strain evidence="1">OM18370.1</strain>
    </source>
</reference>
<protein>
    <submittedName>
        <fullName evidence="1">Uncharacterized protein</fullName>
    </submittedName>
</protein>
<proteinExistence type="predicted"/>
<accession>A0A4Q9NYI6</accession>
<name>A0A4Q9NYI6_9APHY</name>
<dbReference type="AlphaFoldDB" id="A0A4Q9NYI6"/>